<evidence type="ECO:0000256" key="1">
    <source>
        <dbReference type="ARBA" id="ARBA00002889"/>
    </source>
</evidence>
<dbReference type="AlphaFoldDB" id="A0A4Q1BQH3"/>
<comment type="similarity">
    <text evidence="3">Belongs to the NOP16 family.</text>
</comment>
<feature type="compositionally biased region" description="Basic residues" evidence="6">
    <location>
        <begin position="1"/>
        <end position="34"/>
    </location>
</feature>
<dbReference type="VEuPathDB" id="FungiDB:TREMEDRAFT_33717"/>
<comment type="subcellular location">
    <subcellularLocation>
        <location evidence="2">Nucleus</location>
        <location evidence="2">Nucleolus</location>
    </subcellularLocation>
</comment>
<evidence type="ECO:0000256" key="5">
    <source>
        <dbReference type="ARBA" id="ARBA00023242"/>
    </source>
</evidence>
<dbReference type="OrthoDB" id="285729at2759"/>
<keyword evidence="8" id="KW-1185">Reference proteome</keyword>
<evidence type="ECO:0000313" key="7">
    <source>
        <dbReference type="EMBL" id="RXK40185.1"/>
    </source>
</evidence>
<reference evidence="7 8" key="1">
    <citation type="submission" date="2016-06" db="EMBL/GenBank/DDBJ databases">
        <title>Evolution of pathogenesis and genome organization in the Tremellales.</title>
        <authorList>
            <person name="Cuomo C."/>
            <person name="Litvintseva A."/>
            <person name="Heitman J."/>
            <person name="Chen Y."/>
            <person name="Sun S."/>
            <person name="Springer D."/>
            <person name="Dromer F."/>
            <person name="Young S."/>
            <person name="Zeng Q."/>
            <person name="Chapman S."/>
            <person name="Gujja S."/>
            <person name="Saif S."/>
            <person name="Birren B."/>
        </authorList>
    </citation>
    <scope>NUCLEOTIDE SEQUENCE [LARGE SCALE GENOMIC DNA]</scope>
    <source>
        <strain evidence="7 8">ATCC 28783</strain>
    </source>
</reference>
<comment type="caution">
    <text evidence="7">The sequence shown here is derived from an EMBL/GenBank/DDBJ whole genome shotgun (WGS) entry which is preliminary data.</text>
</comment>
<dbReference type="InParanoid" id="A0A4Q1BQH3"/>
<evidence type="ECO:0000256" key="4">
    <source>
        <dbReference type="ARBA" id="ARBA00015522"/>
    </source>
</evidence>
<evidence type="ECO:0000256" key="6">
    <source>
        <dbReference type="SAM" id="MobiDB-lite"/>
    </source>
</evidence>
<dbReference type="FunCoup" id="A0A4Q1BQH3">
    <property type="interactions" value="117"/>
</dbReference>
<feature type="region of interest" description="Disordered" evidence="6">
    <location>
        <begin position="1"/>
        <end position="40"/>
    </location>
</feature>
<accession>A0A4Q1BQH3</accession>
<sequence>MANPRQRNKARSSKTHKPSLNQKRRMRQAKRKPPALKGPLVLQEGWDKTKTVFQNYAALGLLPTIPLPSNVSRSHKAQVSLPAPEGVKVGFGRIVRDEEGNVVDIIIDEDENEDQSEKMDEDEIIKEGEAETKLMKELQRIASTSKPVKRHTSTSEHAWLSSLVSKHGEDYTSMSKDKENVWQKTPGELKRMVKKAGGVEGLRGV</sequence>
<dbReference type="PANTHER" id="PTHR13243:SF1">
    <property type="entry name" value="NUCLEOLAR PROTEIN 16"/>
    <property type="match status" value="1"/>
</dbReference>
<dbReference type="STRING" id="5217.A0A4Q1BQH3"/>
<evidence type="ECO:0000256" key="3">
    <source>
        <dbReference type="ARBA" id="ARBA00008479"/>
    </source>
</evidence>
<keyword evidence="5" id="KW-0539">Nucleus</keyword>
<name>A0A4Q1BQH3_TREME</name>
<evidence type="ECO:0000256" key="2">
    <source>
        <dbReference type="ARBA" id="ARBA00004604"/>
    </source>
</evidence>
<dbReference type="GO" id="GO:0042273">
    <property type="term" value="P:ribosomal large subunit biogenesis"/>
    <property type="evidence" value="ECO:0007669"/>
    <property type="project" value="TreeGrafter"/>
</dbReference>
<dbReference type="Pfam" id="PF09420">
    <property type="entry name" value="Nop16"/>
    <property type="match status" value="1"/>
</dbReference>
<dbReference type="Proteomes" id="UP000289152">
    <property type="component" value="Unassembled WGS sequence"/>
</dbReference>
<organism evidence="7 8">
    <name type="scientific">Tremella mesenterica</name>
    <name type="common">Jelly fungus</name>
    <dbReference type="NCBI Taxonomy" id="5217"/>
    <lineage>
        <taxon>Eukaryota</taxon>
        <taxon>Fungi</taxon>
        <taxon>Dikarya</taxon>
        <taxon>Basidiomycota</taxon>
        <taxon>Agaricomycotina</taxon>
        <taxon>Tremellomycetes</taxon>
        <taxon>Tremellales</taxon>
        <taxon>Tremellaceae</taxon>
        <taxon>Tremella</taxon>
    </lineage>
</organism>
<protein>
    <recommendedName>
        <fullName evidence="4">Nucleolar protein 16</fullName>
    </recommendedName>
</protein>
<gene>
    <name evidence="7" type="ORF">M231_02459</name>
</gene>
<dbReference type="EMBL" id="SDIL01000021">
    <property type="protein sequence ID" value="RXK40185.1"/>
    <property type="molecule type" value="Genomic_DNA"/>
</dbReference>
<dbReference type="PANTHER" id="PTHR13243">
    <property type="entry name" value="HSPC111 PROTEIN-RELATED"/>
    <property type="match status" value="1"/>
</dbReference>
<dbReference type="GO" id="GO:0005730">
    <property type="term" value="C:nucleolus"/>
    <property type="evidence" value="ECO:0007669"/>
    <property type="project" value="UniProtKB-SubCell"/>
</dbReference>
<comment type="function">
    <text evidence="1">Involved in the biogenesis of the 60S ribosomal subunit.</text>
</comment>
<dbReference type="InterPro" id="IPR019002">
    <property type="entry name" value="Ribosome_biogenesis_Nop16"/>
</dbReference>
<proteinExistence type="inferred from homology"/>
<evidence type="ECO:0000313" key="8">
    <source>
        <dbReference type="Proteomes" id="UP000289152"/>
    </source>
</evidence>